<feature type="region of interest" description="Disordered" evidence="1">
    <location>
        <begin position="24"/>
        <end position="44"/>
    </location>
</feature>
<evidence type="ECO:0000313" key="3">
    <source>
        <dbReference type="EMBL" id="KAA0035164.1"/>
    </source>
</evidence>
<accession>A0A5A7SV66</accession>
<dbReference type="Proteomes" id="UP000321393">
    <property type="component" value="Unassembled WGS sequence"/>
</dbReference>
<protein>
    <submittedName>
        <fullName evidence="3">Kirola-like</fullName>
    </submittedName>
</protein>
<feature type="domain" description="Retrotransposon Copia-like N-terminal" evidence="2">
    <location>
        <begin position="191"/>
        <end position="224"/>
    </location>
</feature>
<sequence length="280" mass="31211">MMETKQRRQSQVLAPSSMLGSALSWTSATRPSPSGSDPFVSPLSSSTTCIVPHAPLHLLPPNSGQTPPLLQSYLYVLPPTDSTANPSYHPEVRNPQIHSTFKVGESSTYSNPNMPSTPFSGIAHLQLEELRLQIAALEATLGTTSHTPSHGLYTPLPMYSENVVSAFPTLSSSYATNTMAQSTRYFSREKSNDNNYFSWYQSVKMVLEGRYKFGFLTGKIPRPPPNNPQDWKIVWNCPSNGRILSQRPVPSLMEVYSEVRLEEDRTSAMSMMEPKFEYQV</sequence>
<comment type="caution">
    <text evidence="3">The sequence shown here is derived from an EMBL/GenBank/DDBJ whole genome shotgun (WGS) entry which is preliminary data.</text>
</comment>
<evidence type="ECO:0000313" key="4">
    <source>
        <dbReference type="Proteomes" id="UP000321393"/>
    </source>
</evidence>
<gene>
    <name evidence="3" type="ORF">E6C27_scaffold57G002640</name>
</gene>
<dbReference type="EMBL" id="SSTE01020204">
    <property type="protein sequence ID" value="KAA0035164.1"/>
    <property type="molecule type" value="Genomic_DNA"/>
</dbReference>
<evidence type="ECO:0000259" key="2">
    <source>
        <dbReference type="Pfam" id="PF14244"/>
    </source>
</evidence>
<name>A0A5A7SV66_CUCMM</name>
<dbReference type="OrthoDB" id="1724808at2759"/>
<dbReference type="Pfam" id="PF14244">
    <property type="entry name" value="Retrotran_gag_3"/>
    <property type="match status" value="1"/>
</dbReference>
<dbReference type="InterPro" id="IPR029472">
    <property type="entry name" value="Copia-like_N"/>
</dbReference>
<reference evidence="3 4" key="1">
    <citation type="submission" date="2019-08" db="EMBL/GenBank/DDBJ databases">
        <title>Draft genome sequences of two oriental melons (Cucumis melo L. var makuwa).</title>
        <authorList>
            <person name="Kwon S.-Y."/>
        </authorList>
    </citation>
    <scope>NUCLEOTIDE SEQUENCE [LARGE SCALE GENOMIC DNA]</scope>
    <source>
        <strain evidence="4">cv. SW 3</strain>
        <tissue evidence="3">Leaf</tissue>
    </source>
</reference>
<evidence type="ECO:0000256" key="1">
    <source>
        <dbReference type="SAM" id="MobiDB-lite"/>
    </source>
</evidence>
<feature type="compositionally biased region" description="Polar residues" evidence="1">
    <location>
        <begin position="24"/>
        <end position="35"/>
    </location>
</feature>
<dbReference type="AlphaFoldDB" id="A0A5A7SV66"/>
<proteinExistence type="predicted"/>
<organism evidence="3 4">
    <name type="scientific">Cucumis melo var. makuwa</name>
    <name type="common">Oriental melon</name>
    <dbReference type="NCBI Taxonomy" id="1194695"/>
    <lineage>
        <taxon>Eukaryota</taxon>
        <taxon>Viridiplantae</taxon>
        <taxon>Streptophyta</taxon>
        <taxon>Embryophyta</taxon>
        <taxon>Tracheophyta</taxon>
        <taxon>Spermatophyta</taxon>
        <taxon>Magnoliopsida</taxon>
        <taxon>eudicotyledons</taxon>
        <taxon>Gunneridae</taxon>
        <taxon>Pentapetalae</taxon>
        <taxon>rosids</taxon>
        <taxon>fabids</taxon>
        <taxon>Cucurbitales</taxon>
        <taxon>Cucurbitaceae</taxon>
        <taxon>Benincaseae</taxon>
        <taxon>Cucumis</taxon>
    </lineage>
</organism>